<dbReference type="RefSeq" id="WP_328775098.1">
    <property type="nucleotide sequence ID" value="NZ_CP108057.1"/>
</dbReference>
<proteinExistence type="inferred from homology"/>
<dbReference type="Pfam" id="PF03073">
    <property type="entry name" value="TspO_MBR"/>
    <property type="match status" value="1"/>
</dbReference>
<dbReference type="PANTHER" id="PTHR10057">
    <property type="entry name" value="PERIPHERAL-TYPE BENZODIAZEPINE RECEPTOR"/>
    <property type="match status" value="1"/>
</dbReference>
<feature type="transmembrane region" description="Helical" evidence="6">
    <location>
        <begin position="87"/>
        <end position="108"/>
    </location>
</feature>
<keyword evidence="5 6" id="KW-0472">Membrane</keyword>
<feature type="transmembrane region" description="Helical" evidence="6">
    <location>
        <begin position="16"/>
        <end position="37"/>
    </location>
</feature>
<evidence type="ECO:0000256" key="2">
    <source>
        <dbReference type="ARBA" id="ARBA00007524"/>
    </source>
</evidence>
<keyword evidence="8" id="KW-1185">Reference proteome</keyword>
<reference evidence="7" key="1">
    <citation type="submission" date="2022-10" db="EMBL/GenBank/DDBJ databases">
        <title>The complete genomes of actinobacterial strains from the NBC collection.</title>
        <authorList>
            <person name="Joergensen T.S."/>
            <person name="Alvarez Arevalo M."/>
            <person name="Sterndorff E.B."/>
            <person name="Faurdal D."/>
            <person name="Vuksanovic O."/>
            <person name="Mourched A.-S."/>
            <person name="Charusanti P."/>
            <person name="Shaw S."/>
            <person name="Blin K."/>
            <person name="Weber T."/>
        </authorList>
    </citation>
    <scope>NUCLEOTIDE SEQUENCE</scope>
    <source>
        <strain evidence="7">NBC_00283</strain>
    </source>
</reference>
<dbReference type="InterPro" id="IPR004307">
    <property type="entry name" value="TspO_MBR"/>
</dbReference>
<dbReference type="Gene3D" id="1.20.1260.100">
    <property type="entry name" value="TspO/MBR protein"/>
    <property type="match status" value="1"/>
</dbReference>
<dbReference type="CDD" id="cd15904">
    <property type="entry name" value="TSPO_MBR"/>
    <property type="match status" value="1"/>
</dbReference>
<comment type="similarity">
    <text evidence="2">Belongs to the TspO/BZRP family.</text>
</comment>
<dbReference type="PIRSF" id="PIRSF005859">
    <property type="entry name" value="PBR"/>
    <property type="match status" value="1"/>
</dbReference>
<dbReference type="PROSITE" id="PS51257">
    <property type="entry name" value="PROKAR_LIPOPROTEIN"/>
    <property type="match status" value="1"/>
</dbReference>
<evidence type="ECO:0000313" key="7">
    <source>
        <dbReference type="EMBL" id="WUO44768.1"/>
    </source>
</evidence>
<comment type="subcellular location">
    <subcellularLocation>
        <location evidence="1">Membrane</location>
        <topology evidence="1">Multi-pass membrane protein</topology>
    </subcellularLocation>
</comment>
<evidence type="ECO:0000256" key="1">
    <source>
        <dbReference type="ARBA" id="ARBA00004141"/>
    </source>
</evidence>
<evidence type="ECO:0000256" key="3">
    <source>
        <dbReference type="ARBA" id="ARBA00022692"/>
    </source>
</evidence>
<gene>
    <name evidence="7" type="ORF">OHU17_02550</name>
</gene>
<dbReference type="EMBL" id="CP108057">
    <property type="protein sequence ID" value="WUO44768.1"/>
    <property type="molecule type" value="Genomic_DNA"/>
</dbReference>
<keyword evidence="4 6" id="KW-1133">Transmembrane helix</keyword>
<organism evidence="7 8">
    <name type="scientific">Streptomyces goshikiensis</name>
    <dbReference type="NCBI Taxonomy" id="1942"/>
    <lineage>
        <taxon>Bacteria</taxon>
        <taxon>Bacillati</taxon>
        <taxon>Actinomycetota</taxon>
        <taxon>Actinomycetes</taxon>
        <taxon>Kitasatosporales</taxon>
        <taxon>Streptomycetaceae</taxon>
        <taxon>Streptomyces</taxon>
    </lineage>
</organism>
<dbReference type="InterPro" id="IPR038330">
    <property type="entry name" value="TspO/MBR-related_sf"/>
</dbReference>
<feature type="transmembrane region" description="Helical" evidence="6">
    <location>
        <begin position="57"/>
        <end position="75"/>
    </location>
</feature>
<dbReference type="Proteomes" id="UP001432075">
    <property type="component" value="Chromosome"/>
</dbReference>
<evidence type="ECO:0000256" key="4">
    <source>
        <dbReference type="ARBA" id="ARBA00022989"/>
    </source>
</evidence>
<protein>
    <submittedName>
        <fullName evidence="7">Tryptophan-rich sensory protein</fullName>
    </submittedName>
</protein>
<sequence>MRLGSVHDAGEPGPGWNGYAASATAVAACAAIGGWAVDPDSRWYRSLRKPPWQPPPWAFGAVWTPLYGAIAWAAGRALNRAEGPERRGLAVALGVNLALNAAWSRLFFARRSPRAGLACTLLLDASNVRLMRRVHRIDTAAGRALIPYVAWCAFATALNADIARRNR</sequence>
<accession>A0ABZ1RE32</accession>
<dbReference type="PANTHER" id="PTHR10057:SF0">
    <property type="entry name" value="TRANSLOCATOR PROTEIN"/>
    <property type="match status" value="1"/>
</dbReference>
<evidence type="ECO:0000256" key="6">
    <source>
        <dbReference type="SAM" id="Phobius"/>
    </source>
</evidence>
<evidence type="ECO:0000256" key="5">
    <source>
        <dbReference type="ARBA" id="ARBA00023136"/>
    </source>
</evidence>
<evidence type="ECO:0000313" key="8">
    <source>
        <dbReference type="Proteomes" id="UP001432075"/>
    </source>
</evidence>
<keyword evidence="3 6" id="KW-0812">Transmembrane</keyword>
<name>A0ABZ1RE32_9ACTN</name>